<dbReference type="EMBL" id="CP060789">
    <property type="protein sequence ID" value="QNP56862.1"/>
    <property type="molecule type" value="Genomic_DNA"/>
</dbReference>
<keyword evidence="1" id="KW-1133">Transmembrane helix</keyword>
<sequence>MARKPIDIWLGEEFDQLARKGTAPVTNSWEPSCETRYGFVGLFATASIQESDVGDENETLEALRDSYVCNIRREQSAVEVRIQMRFPQVYMEIDRVRTEGELRLSVFWPLLAVIALLAVQWSPWIASLVSIPTWLMLDGFQRLRDAEEKTWIPVIAGEVTTPMMDSIKRAEDNPPSDFMETFYQDVPWGRSPIPSN</sequence>
<keyword evidence="3" id="KW-1185">Reference proteome</keyword>
<keyword evidence="1" id="KW-0812">Transmembrane</keyword>
<evidence type="ECO:0000313" key="3">
    <source>
        <dbReference type="Proteomes" id="UP000516117"/>
    </source>
</evidence>
<keyword evidence="1" id="KW-0472">Membrane</keyword>
<evidence type="ECO:0000313" key="2">
    <source>
        <dbReference type="EMBL" id="QNP56862.1"/>
    </source>
</evidence>
<accession>A0A7H0H8J6</accession>
<feature type="transmembrane region" description="Helical" evidence="1">
    <location>
        <begin position="106"/>
        <end position="135"/>
    </location>
</feature>
<dbReference type="KEGG" id="tdf:H9L22_05820"/>
<dbReference type="Proteomes" id="UP000516117">
    <property type="component" value="Chromosome"/>
</dbReference>
<protein>
    <submittedName>
        <fullName evidence="2">Uncharacterized protein</fullName>
    </submittedName>
</protein>
<dbReference type="AlphaFoldDB" id="A0A7H0H8J6"/>
<proteinExistence type="predicted"/>
<evidence type="ECO:0000256" key="1">
    <source>
        <dbReference type="SAM" id="Phobius"/>
    </source>
</evidence>
<gene>
    <name evidence="2" type="ORF">H9L22_05820</name>
</gene>
<name>A0A7H0H8J6_9ACTN</name>
<dbReference type="RefSeq" id="WP_187721961.1">
    <property type="nucleotide sequence ID" value="NZ_BAABBL010000003.1"/>
</dbReference>
<organism evidence="2 3">
    <name type="scientific">Tessaracoccus defluvii</name>
    <dbReference type="NCBI Taxonomy" id="1285901"/>
    <lineage>
        <taxon>Bacteria</taxon>
        <taxon>Bacillati</taxon>
        <taxon>Actinomycetota</taxon>
        <taxon>Actinomycetes</taxon>
        <taxon>Propionibacteriales</taxon>
        <taxon>Propionibacteriaceae</taxon>
        <taxon>Tessaracoccus</taxon>
    </lineage>
</organism>
<reference evidence="2 3" key="1">
    <citation type="submission" date="2020-08" db="EMBL/GenBank/DDBJ databases">
        <title>Genome sequence of Tessaracoccus defluvii JCM 17540T.</title>
        <authorList>
            <person name="Hyun D.-W."/>
            <person name="Bae J.-W."/>
        </authorList>
    </citation>
    <scope>NUCLEOTIDE SEQUENCE [LARGE SCALE GENOMIC DNA]</scope>
    <source>
        <strain evidence="2 3">JCM 17540</strain>
    </source>
</reference>